<dbReference type="GO" id="GO:0016787">
    <property type="term" value="F:hydrolase activity"/>
    <property type="evidence" value="ECO:0007669"/>
    <property type="project" value="UniProtKB-KW"/>
</dbReference>
<accession>A0A2P2GTQ1</accession>
<sequence>MTDTTTEQGISTAIIVYDDRVLMIRRREREGKLLWAFPGGGIEDGETAEEAAVRETAEEVDLKVEVIRSLGARVHPQTGRHMSYVACEVVGGEARVADEEELAEVAWIRLAEIPDYVPWGLFGPVQEYLDETLGGSGEDA</sequence>
<dbReference type="InterPro" id="IPR020084">
    <property type="entry name" value="NUDIX_hydrolase_CS"/>
</dbReference>
<dbReference type="PRINTS" id="PR00502">
    <property type="entry name" value="NUDIXFAMILY"/>
</dbReference>
<evidence type="ECO:0000256" key="1">
    <source>
        <dbReference type="ARBA" id="ARBA00001946"/>
    </source>
</evidence>
<gene>
    <name evidence="6" type="ORF">VO63_05280</name>
</gene>
<dbReference type="PROSITE" id="PS51462">
    <property type="entry name" value="NUDIX"/>
    <property type="match status" value="1"/>
</dbReference>
<name>A0A2P2GTQ1_STREW</name>
<proteinExistence type="inferred from homology"/>
<comment type="similarity">
    <text evidence="2 4">Belongs to the Nudix hydrolase family.</text>
</comment>
<dbReference type="CDD" id="cd02883">
    <property type="entry name" value="NUDIX_Hydrolase"/>
    <property type="match status" value="1"/>
</dbReference>
<dbReference type="RefSeq" id="WP_046906364.1">
    <property type="nucleotide sequence ID" value="NZ_BAAAXG010000026.1"/>
</dbReference>
<dbReference type="InterPro" id="IPR015797">
    <property type="entry name" value="NUDIX_hydrolase-like_dom_sf"/>
</dbReference>
<dbReference type="InterPro" id="IPR000086">
    <property type="entry name" value="NUDIX_hydrolase_dom"/>
</dbReference>
<evidence type="ECO:0000259" key="5">
    <source>
        <dbReference type="PROSITE" id="PS51462"/>
    </source>
</evidence>
<protein>
    <submittedName>
        <fullName evidence="6">NUDIX hydrolase</fullName>
    </submittedName>
</protein>
<dbReference type="Gene3D" id="3.90.79.10">
    <property type="entry name" value="Nucleoside Triphosphate Pyrophosphohydrolase"/>
    <property type="match status" value="1"/>
</dbReference>
<dbReference type="Proteomes" id="UP000265325">
    <property type="component" value="Unassembled WGS sequence"/>
</dbReference>
<comment type="cofactor">
    <cofactor evidence="1">
        <name>Mg(2+)</name>
        <dbReference type="ChEBI" id="CHEBI:18420"/>
    </cofactor>
</comment>
<dbReference type="Pfam" id="PF00293">
    <property type="entry name" value="NUDIX"/>
    <property type="match status" value="1"/>
</dbReference>
<dbReference type="PANTHER" id="PTHR43046">
    <property type="entry name" value="GDP-MANNOSE MANNOSYL HYDROLASE"/>
    <property type="match status" value="1"/>
</dbReference>
<evidence type="ECO:0000313" key="6">
    <source>
        <dbReference type="EMBL" id="KKZ74863.1"/>
    </source>
</evidence>
<reference evidence="6 7" key="1">
    <citation type="submission" date="2015-05" db="EMBL/GenBank/DDBJ databases">
        <title>Draft Genome assembly of Streptomyces showdoensis.</title>
        <authorList>
            <person name="Thapa K.K."/>
            <person name="Metsa-Ketela M."/>
        </authorList>
    </citation>
    <scope>NUCLEOTIDE SEQUENCE [LARGE SCALE GENOMIC DNA]</scope>
    <source>
        <strain evidence="6 7">ATCC 15227</strain>
    </source>
</reference>
<dbReference type="AlphaFoldDB" id="A0A2P2GTQ1"/>
<keyword evidence="3 4" id="KW-0378">Hydrolase</keyword>
<evidence type="ECO:0000256" key="3">
    <source>
        <dbReference type="ARBA" id="ARBA00022801"/>
    </source>
</evidence>
<dbReference type="PROSITE" id="PS00893">
    <property type="entry name" value="NUDIX_BOX"/>
    <property type="match status" value="1"/>
</dbReference>
<keyword evidence="7" id="KW-1185">Reference proteome</keyword>
<organism evidence="6 7">
    <name type="scientific">Streptomyces showdoensis</name>
    <dbReference type="NCBI Taxonomy" id="68268"/>
    <lineage>
        <taxon>Bacteria</taxon>
        <taxon>Bacillati</taxon>
        <taxon>Actinomycetota</taxon>
        <taxon>Actinomycetes</taxon>
        <taxon>Kitasatosporales</taxon>
        <taxon>Streptomycetaceae</taxon>
        <taxon>Streptomyces</taxon>
    </lineage>
</organism>
<evidence type="ECO:0000256" key="2">
    <source>
        <dbReference type="ARBA" id="ARBA00005582"/>
    </source>
</evidence>
<dbReference type="SUPFAM" id="SSF55811">
    <property type="entry name" value="Nudix"/>
    <property type="match status" value="1"/>
</dbReference>
<evidence type="ECO:0000256" key="4">
    <source>
        <dbReference type="RuleBase" id="RU003476"/>
    </source>
</evidence>
<dbReference type="PANTHER" id="PTHR43046:SF14">
    <property type="entry name" value="MUTT_NUDIX FAMILY PROTEIN"/>
    <property type="match status" value="1"/>
</dbReference>
<dbReference type="EMBL" id="LAQS01000006">
    <property type="protein sequence ID" value="KKZ74863.1"/>
    <property type="molecule type" value="Genomic_DNA"/>
</dbReference>
<comment type="caution">
    <text evidence="6">The sequence shown here is derived from an EMBL/GenBank/DDBJ whole genome shotgun (WGS) entry which is preliminary data.</text>
</comment>
<evidence type="ECO:0000313" key="7">
    <source>
        <dbReference type="Proteomes" id="UP000265325"/>
    </source>
</evidence>
<dbReference type="OrthoDB" id="9761969at2"/>
<dbReference type="InterPro" id="IPR020476">
    <property type="entry name" value="Nudix_hydrolase"/>
</dbReference>
<feature type="domain" description="Nudix hydrolase" evidence="5">
    <location>
        <begin position="5"/>
        <end position="133"/>
    </location>
</feature>